<proteinExistence type="predicted"/>
<reference evidence="2 3" key="1">
    <citation type="submission" date="2022-12" db="EMBL/GenBank/DDBJ databases">
        <title>Chromosome-level genome of Tegillarca granosa.</title>
        <authorList>
            <person name="Kim J."/>
        </authorList>
    </citation>
    <scope>NUCLEOTIDE SEQUENCE [LARGE SCALE GENOMIC DNA]</scope>
    <source>
        <strain evidence="2">Teg-2019</strain>
        <tissue evidence="2">Adductor muscle</tissue>
    </source>
</reference>
<gene>
    <name evidence="2" type="ORF">KUTeg_020038</name>
</gene>
<dbReference type="PANTHER" id="PTHR46880:SF5">
    <property type="entry name" value="DUF4371 DOMAIN-CONTAINING PROTEIN"/>
    <property type="match status" value="1"/>
</dbReference>
<evidence type="ECO:0000313" key="2">
    <source>
        <dbReference type="EMBL" id="KAJ8303642.1"/>
    </source>
</evidence>
<dbReference type="InterPro" id="IPR012337">
    <property type="entry name" value="RNaseH-like_sf"/>
</dbReference>
<organism evidence="2 3">
    <name type="scientific">Tegillarca granosa</name>
    <name type="common">Malaysian cockle</name>
    <name type="synonym">Anadara granosa</name>
    <dbReference type="NCBI Taxonomy" id="220873"/>
    <lineage>
        <taxon>Eukaryota</taxon>
        <taxon>Metazoa</taxon>
        <taxon>Spiralia</taxon>
        <taxon>Lophotrochozoa</taxon>
        <taxon>Mollusca</taxon>
        <taxon>Bivalvia</taxon>
        <taxon>Autobranchia</taxon>
        <taxon>Pteriomorphia</taxon>
        <taxon>Arcoida</taxon>
        <taxon>Arcoidea</taxon>
        <taxon>Arcidae</taxon>
        <taxon>Tegillarca</taxon>
    </lineage>
</organism>
<evidence type="ECO:0000313" key="3">
    <source>
        <dbReference type="Proteomes" id="UP001217089"/>
    </source>
</evidence>
<accession>A0ABQ9EJ96</accession>
<dbReference type="Proteomes" id="UP001217089">
    <property type="component" value="Unassembled WGS sequence"/>
</dbReference>
<dbReference type="EMBL" id="JARBDR010000917">
    <property type="protein sequence ID" value="KAJ8303642.1"/>
    <property type="molecule type" value="Genomic_DNA"/>
</dbReference>
<dbReference type="SUPFAM" id="SSF53098">
    <property type="entry name" value="Ribonuclease H-like"/>
    <property type="match status" value="1"/>
</dbReference>
<evidence type="ECO:0000259" key="1">
    <source>
        <dbReference type="Pfam" id="PF05699"/>
    </source>
</evidence>
<sequence>MYQKTDINFTEVNPVMHSTVATLEKLRDCKSGSVLQRHTIRDSAKQRQKSVSACEQFVTVVVQNLRDRFSDKGDALVMTVVSGLFDPSVIAMSIKKADLDNEVLGFHEYIRNMSGSKTVSSIKDVAQVAVKQICSYPSLGLLTKRLLVLPVSTVDCERGFSKQNLIKTDLRNSIKPASLDNLMRISIEGPPCSEFNYDKACDVWASMKPRRILQ</sequence>
<keyword evidence="3" id="KW-1185">Reference proteome</keyword>
<protein>
    <recommendedName>
        <fullName evidence="1">HAT C-terminal dimerisation domain-containing protein</fullName>
    </recommendedName>
</protein>
<name>A0ABQ9EJ96_TEGGR</name>
<feature type="domain" description="HAT C-terminal dimerisation" evidence="1">
    <location>
        <begin position="132"/>
        <end position="183"/>
    </location>
</feature>
<dbReference type="InterPro" id="IPR008906">
    <property type="entry name" value="HATC_C_dom"/>
</dbReference>
<dbReference type="Pfam" id="PF05699">
    <property type="entry name" value="Dimer_Tnp_hAT"/>
    <property type="match status" value="1"/>
</dbReference>
<comment type="caution">
    <text evidence="2">The sequence shown here is derived from an EMBL/GenBank/DDBJ whole genome shotgun (WGS) entry which is preliminary data.</text>
</comment>
<dbReference type="PANTHER" id="PTHR46880">
    <property type="entry name" value="RAS-ASSOCIATING DOMAIN-CONTAINING PROTEIN"/>
    <property type="match status" value="1"/>
</dbReference>